<comment type="function">
    <text evidence="5">Required for box C/D snoRNAs accumulation involved in snoRNA processing, snoRNA transport to the nucleolus and ribosome biogenesis.</text>
</comment>
<dbReference type="Pfam" id="PF25790">
    <property type="entry name" value="BCD1"/>
    <property type="match status" value="1"/>
</dbReference>
<dbReference type="GO" id="GO:0070761">
    <property type="term" value="C:pre-snoRNP complex"/>
    <property type="evidence" value="ECO:0000318"/>
    <property type="project" value="GO_Central"/>
</dbReference>
<gene>
    <name evidence="12" type="ORF">Tb11.02.5350</name>
</gene>
<evidence type="ECO:0000256" key="4">
    <source>
        <dbReference type="ARBA" id="ARBA00022833"/>
    </source>
</evidence>
<name>Q384S0_TRYB2</name>
<dbReference type="EMBL" id="CH464491">
    <property type="protein sequence ID" value="EAN79711.1"/>
    <property type="molecule type" value="Genomic_DNA"/>
</dbReference>
<keyword evidence="2 8" id="KW-0479">Metal-binding</keyword>
<keyword evidence="4 8" id="KW-0862">Zinc</keyword>
<evidence type="ECO:0000259" key="11">
    <source>
        <dbReference type="PROSITE" id="PS51083"/>
    </source>
</evidence>
<dbReference type="eggNOG" id="KOG2858">
    <property type="taxonomic scope" value="Eukaryota"/>
</dbReference>
<evidence type="ECO:0008006" key="14">
    <source>
        <dbReference type="Google" id="ProtNLM"/>
    </source>
</evidence>
<dbReference type="PaxDb" id="5691-EAN79711"/>
<dbReference type="GO" id="GO:0000463">
    <property type="term" value="P:maturation of LSU-rRNA from tricistronic rRNA transcript (SSU-rRNA, 5.8S rRNA, LSU-rRNA)"/>
    <property type="evidence" value="ECO:0000318"/>
    <property type="project" value="GO_Central"/>
</dbReference>
<evidence type="ECO:0000256" key="9">
    <source>
        <dbReference type="SAM" id="MobiDB-lite"/>
    </source>
</evidence>
<accession>Q384S0</accession>
<comment type="similarity">
    <text evidence="6">Belongs to the BCD1 family.</text>
</comment>
<dbReference type="InterPro" id="IPR000571">
    <property type="entry name" value="Znf_CCCH"/>
</dbReference>
<dbReference type="InterPro" id="IPR051639">
    <property type="entry name" value="BCD1"/>
</dbReference>
<dbReference type="InParanoid" id="Q384S0"/>
<dbReference type="STRING" id="185431.Q384S0"/>
<evidence type="ECO:0000256" key="2">
    <source>
        <dbReference type="ARBA" id="ARBA00022723"/>
    </source>
</evidence>
<feature type="zinc finger region" description="C3H1-type" evidence="8">
    <location>
        <begin position="520"/>
        <end position="548"/>
    </location>
</feature>
<dbReference type="PANTHER" id="PTHR13483">
    <property type="entry name" value="BOX C_D SNORNA PROTEIN 1-RELATED"/>
    <property type="match status" value="1"/>
</dbReference>
<evidence type="ECO:0000256" key="6">
    <source>
        <dbReference type="ARBA" id="ARBA00049654"/>
    </source>
</evidence>
<reference evidence="12 13" key="2">
    <citation type="journal article" date="2005" name="Science">
        <title>The genome of the African trypanosome Trypanosoma brucei.</title>
        <authorList>
            <person name="Berriman M."/>
            <person name="Ghedin E."/>
            <person name="Hertz-Fowler C."/>
            <person name="Blandin G."/>
            <person name="Renauld H."/>
            <person name="Bartholomeu D.C."/>
            <person name="Lennard N.J."/>
            <person name="Caler E."/>
            <person name="Hamlin N.E."/>
            <person name="Haas B."/>
            <person name="Bohme U."/>
            <person name="Hannick L."/>
            <person name="Aslett M.A."/>
            <person name="Shallom J."/>
            <person name="Marcello L."/>
            <person name="Hou L."/>
            <person name="Wickstead B."/>
            <person name="Alsmark U.C."/>
            <person name="Arrowsmith C."/>
            <person name="Atkin R.J."/>
            <person name="Barron A.J."/>
            <person name="Bringaud F."/>
            <person name="Brooks K."/>
            <person name="Carrington M."/>
            <person name="Cherevach I."/>
            <person name="Chillingworth T.J."/>
            <person name="Churcher C."/>
            <person name="Clark L.N."/>
            <person name="Corton C.H."/>
            <person name="Cronin A."/>
            <person name="Davies R.M."/>
            <person name="Doggett J."/>
            <person name="Djikeng A."/>
            <person name="Feldblyum T."/>
            <person name="Field M.C."/>
            <person name="Fraser A."/>
            <person name="Goodhead I."/>
            <person name="Hance Z."/>
            <person name="Harper D."/>
            <person name="Harris B.R."/>
            <person name="Hauser H."/>
            <person name="Hostetler J."/>
            <person name="Ivens A."/>
            <person name="Jagels K."/>
            <person name="Johnson D."/>
            <person name="Johnson J."/>
            <person name="Jones K."/>
            <person name="Kerhornou A.X."/>
            <person name="Koo H."/>
            <person name="Larke N."/>
            <person name="Landfear S."/>
            <person name="Larkin C."/>
            <person name="Leech V."/>
            <person name="Line A."/>
            <person name="Lord A."/>
            <person name="Macleod A."/>
            <person name="Mooney P.J."/>
            <person name="Moule S."/>
            <person name="Martin D.M."/>
            <person name="Morgan G.W."/>
            <person name="Mungall K."/>
            <person name="Norbertczak H."/>
            <person name="Ormond D."/>
            <person name="Pai G."/>
            <person name="Peacock C.S."/>
            <person name="Peterson J."/>
            <person name="Quail M.A."/>
            <person name="Rabbinowitsch E."/>
            <person name="Rajandream M.A."/>
            <person name="Reitter C."/>
            <person name="Salzberg S.L."/>
            <person name="Sanders M."/>
            <person name="Schobel S."/>
            <person name="Sharp S."/>
            <person name="Simmonds M."/>
            <person name="Simpson A.J."/>
            <person name="Tallon L."/>
            <person name="Turner C.M."/>
            <person name="Tait A."/>
            <person name="Tivey A.R."/>
            <person name="Van Aken S."/>
            <person name="Walker D."/>
            <person name="Wanless D."/>
            <person name="Wang S."/>
            <person name="White B."/>
            <person name="White O."/>
            <person name="Whitehead S."/>
            <person name="Woodward J."/>
            <person name="Wortman J."/>
            <person name="Adams M.D."/>
            <person name="Embley T.M."/>
            <person name="Gull K."/>
            <person name="Ullu E."/>
            <person name="Barry J.D."/>
            <person name="Fairlamb A.H."/>
            <person name="Opperdoes F."/>
            <person name="Barrell B.G."/>
            <person name="Donelson J.E."/>
            <person name="Hall N."/>
            <person name="Fraser C.M."/>
            <person name="Melville S.E."/>
            <person name="El-Sayed N.M."/>
        </authorList>
    </citation>
    <scope>NUCLEOTIDE SEQUENCE [LARGE SCALE GENOMIC DNA]</scope>
    <source>
        <strain evidence="12 13">927/4 GUTat10.1</strain>
    </source>
</reference>
<dbReference type="GO" id="GO:0008270">
    <property type="term" value="F:zinc ion binding"/>
    <property type="evidence" value="ECO:0007669"/>
    <property type="project" value="UniProtKB-UniRule"/>
</dbReference>
<dbReference type="InterPro" id="IPR007529">
    <property type="entry name" value="Znf_HIT"/>
</dbReference>
<protein>
    <recommendedName>
        <fullName evidence="14">HIT-type domain-containing protein</fullName>
    </recommendedName>
</protein>
<evidence type="ECO:0000256" key="1">
    <source>
        <dbReference type="ARBA" id="ARBA00022553"/>
    </source>
</evidence>
<feature type="compositionally biased region" description="Basic and acidic residues" evidence="9">
    <location>
        <begin position="324"/>
        <end position="353"/>
    </location>
</feature>
<dbReference type="OrthoDB" id="272357at2759"/>
<dbReference type="InterPro" id="IPR057721">
    <property type="entry name" value="BCD1_alpha/beta"/>
</dbReference>
<evidence type="ECO:0000259" key="10">
    <source>
        <dbReference type="PROSITE" id="PS50103"/>
    </source>
</evidence>
<evidence type="ECO:0000313" key="13">
    <source>
        <dbReference type="Proteomes" id="UP000008524"/>
    </source>
</evidence>
<dbReference type="Pfam" id="PF04438">
    <property type="entry name" value="zf-HIT"/>
    <property type="match status" value="1"/>
</dbReference>
<feature type="domain" description="HIT-type" evidence="11">
    <location>
        <begin position="135"/>
        <end position="168"/>
    </location>
</feature>
<dbReference type="CDD" id="cd23023">
    <property type="entry name" value="zf-HIT_BCD1"/>
    <property type="match status" value="1"/>
</dbReference>
<dbReference type="Proteomes" id="UP000008524">
    <property type="component" value="Chromosome 11"/>
</dbReference>
<dbReference type="KEGG" id="tbr:Tb11.02.5350"/>
<dbReference type="Gene3D" id="3.30.60.190">
    <property type="match status" value="1"/>
</dbReference>
<sequence>MSRDRGGIELVSHGRGVRDCFEENESASDAPDGGMEWVSSGDASEECVNDVDDIYSNRDDSGADEEGNEFGREYEDDRGEFRSGFATAFSNILARDLEIQQRHCQQVEGAGVDVNPRVATADGQVATAGAKEKICCICKDKSVYTCPGCGARTCSMTCVRVHKAQFNCSGERNVAEKVPLSEFTDKQLERDFHFLEDTRRVISNCERTFPKMWRYTFRALPPPLYALRKAAKQRGVVCQITSEGMSKRDANTSRFDRRTETIIWRCQFNFHTPNFTVSTDWGNERHKLGDILTYCWAKNPPVHCFHINRRYNRASKWIGIEGEREGKEVEREEEGEKDKENVENGREENESVEFRCSGASDTLADISTRKEDSNDEDGAVGPLFVEVGDKQQQQQVWKPSVLDISPQSPEETKSKETVSAFLSLGPVIILAQAERLGLEKKYFRLSPSQTLNETLRTLFFINEFPVFEVIHASDLESYALVTDADKERIRESFRAAPRPTKPERPPRPTKSTLTPEERDRYAQVPCRLFLAGCCKLGEEECPYRHCEYQDVPVCRSFMKFASCEKGNRCVFRHDATAVATARKRMREERQAVQLGRRRF</sequence>
<dbReference type="GO" id="GO:0000492">
    <property type="term" value="P:box C/D snoRNP assembly"/>
    <property type="evidence" value="ECO:0000318"/>
    <property type="project" value="GO_Central"/>
</dbReference>
<dbReference type="GeneID" id="3665570"/>
<dbReference type="PROSITE" id="PS51083">
    <property type="entry name" value="ZF_HIT"/>
    <property type="match status" value="1"/>
</dbReference>
<dbReference type="RefSeq" id="XP_828823.1">
    <property type="nucleotide sequence ID" value="XM_823730.1"/>
</dbReference>
<proteinExistence type="inferred from homology"/>
<dbReference type="PANTHER" id="PTHR13483:SF3">
    <property type="entry name" value="BOX C_D SNORNA PROTEIN 1"/>
    <property type="match status" value="1"/>
</dbReference>
<dbReference type="GO" id="GO:0003723">
    <property type="term" value="F:RNA binding"/>
    <property type="evidence" value="ECO:0000255"/>
    <property type="project" value="GeneDB"/>
</dbReference>
<feature type="domain" description="C3H1-type" evidence="10">
    <location>
        <begin position="520"/>
        <end position="548"/>
    </location>
</feature>
<keyword evidence="13" id="KW-1185">Reference proteome</keyword>
<dbReference type="Gene3D" id="4.10.1000.10">
    <property type="entry name" value="Zinc finger, CCCH-type"/>
    <property type="match status" value="1"/>
</dbReference>
<feature type="domain" description="C3H1-type" evidence="10">
    <location>
        <begin position="549"/>
        <end position="576"/>
    </location>
</feature>
<dbReference type="SMART" id="SM00356">
    <property type="entry name" value="ZnF_C3H1"/>
    <property type="match status" value="2"/>
</dbReference>
<evidence type="ECO:0000256" key="8">
    <source>
        <dbReference type="PROSITE-ProRule" id="PRU00723"/>
    </source>
</evidence>
<organism evidence="12 13">
    <name type="scientific">Trypanosoma brucei brucei (strain 927/4 GUTat10.1)</name>
    <dbReference type="NCBI Taxonomy" id="185431"/>
    <lineage>
        <taxon>Eukaryota</taxon>
        <taxon>Discoba</taxon>
        <taxon>Euglenozoa</taxon>
        <taxon>Kinetoplastea</taxon>
        <taxon>Metakinetoplastina</taxon>
        <taxon>Trypanosomatida</taxon>
        <taxon>Trypanosomatidae</taxon>
        <taxon>Trypanosoma</taxon>
    </lineage>
</organism>
<dbReference type="AlphaFoldDB" id="Q384S0"/>
<evidence type="ECO:0000313" key="12">
    <source>
        <dbReference type="EMBL" id="EAN79711.1"/>
    </source>
</evidence>
<dbReference type="SUPFAM" id="SSF144232">
    <property type="entry name" value="HIT/MYND zinc finger-like"/>
    <property type="match status" value="1"/>
</dbReference>
<feature type="region of interest" description="Disordered" evidence="9">
    <location>
        <begin position="491"/>
        <end position="516"/>
    </location>
</feature>
<reference evidence="12 13" key="1">
    <citation type="journal article" date="2005" name="Science">
        <title>Comparative genomics of trypanosomatid parasitic protozoa.</title>
        <authorList>
            <person name="El-Sayed N.M."/>
            <person name="Myler P.J."/>
            <person name="Blandin G."/>
            <person name="Berriman M."/>
            <person name="Crabtree J."/>
            <person name="Aggarwal G."/>
            <person name="Caler E."/>
            <person name="Renauld H."/>
            <person name="Worthey E.A."/>
            <person name="Hertz-Fowler C."/>
            <person name="Ghedin E."/>
            <person name="Peacock C."/>
            <person name="Bartholomeu D.C."/>
            <person name="Haas B.J."/>
            <person name="Tran A.N."/>
            <person name="Wortman J.R."/>
            <person name="Alsmark U.C."/>
            <person name="Angiuoli S."/>
            <person name="Anupama A."/>
            <person name="Badger J."/>
            <person name="Bringaud F."/>
            <person name="Cadag E."/>
            <person name="Carlton J.M."/>
            <person name="Cerqueira G.C."/>
            <person name="Creasy T."/>
            <person name="Delcher A.L."/>
            <person name="Djikeng A."/>
            <person name="Embley T.M."/>
            <person name="Hauser C."/>
            <person name="Ivens A.C."/>
            <person name="Kummerfeld S.K."/>
            <person name="Pereira-Leal J.B."/>
            <person name="Nilsson D."/>
            <person name="Peterson J."/>
            <person name="Salzberg S.L."/>
            <person name="Shallom J."/>
            <person name="Silva J.C."/>
            <person name="Sundaram J."/>
            <person name="Westenberger S."/>
            <person name="White O."/>
            <person name="Melville S.E."/>
            <person name="Donelson J.E."/>
            <person name="Andersson B."/>
            <person name="Stuart K.D."/>
            <person name="Hall N."/>
        </authorList>
    </citation>
    <scope>NUCLEOTIDE SEQUENCE [LARGE SCALE GENOMIC DNA]</scope>
    <source>
        <strain evidence="12 13">927/4 GUTat10.1</strain>
    </source>
</reference>
<dbReference type="VEuPathDB" id="TriTrypDB:Tb927.11.7450"/>
<keyword evidence="1" id="KW-0597">Phosphoprotein</keyword>
<feature type="region of interest" description="Disordered" evidence="9">
    <location>
        <begin position="324"/>
        <end position="355"/>
    </location>
</feature>
<evidence type="ECO:0000256" key="3">
    <source>
        <dbReference type="ARBA" id="ARBA00022771"/>
    </source>
</evidence>
<evidence type="ECO:0000256" key="5">
    <source>
        <dbReference type="ARBA" id="ARBA00049598"/>
    </source>
</evidence>
<feature type="zinc finger region" description="C3H1-type" evidence="8">
    <location>
        <begin position="549"/>
        <end position="576"/>
    </location>
</feature>
<feature type="compositionally biased region" description="Acidic residues" evidence="9">
    <location>
        <begin position="43"/>
        <end position="53"/>
    </location>
</feature>
<evidence type="ECO:0000256" key="7">
    <source>
        <dbReference type="PROSITE-ProRule" id="PRU00453"/>
    </source>
</evidence>
<feature type="region of interest" description="Disordered" evidence="9">
    <location>
        <begin position="18"/>
        <end position="76"/>
    </location>
</feature>
<dbReference type="GO" id="GO:0005634">
    <property type="term" value="C:nucleus"/>
    <property type="evidence" value="ECO:0000314"/>
    <property type="project" value="GeneDB"/>
</dbReference>
<dbReference type="PROSITE" id="PS50103">
    <property type="entry name" value="ZF_C3H1"/>
    <property type="match status" value="2"/>
</dbReference>
<keyword evidence="3 7" id="KW-0863">Zinc-finger</keyword>